<evidence type="ECO:0000313" key="2">
    <source>
        <dbReference type="Proteomes" id="UP000297527"/>
    </source>
</evidence>
<proteinExistence type="predicted"/>
<name>A0A4Z1HGB8_9HELO</name>
<evidence type="ECO:0000313" key="1">
    <source>
        <dbReference type="EMBL" id="TGO48079.1"/>
    </source>
</evidence>
<organism evidence="1 2">
    <name type="scientific">Botryotinia convoluta</name>
    <dbReference type="NCBI Taxonomy" id="54673"/>
    <lineage>
        <taxon>Eukaryota</taxon>
        <taxon>Fungi</taxon>
        <taxon>Dikarya</taxon>
        <taxon>Ascomycota</taxon>
        <taxon>Pezizomycotina</taxon>
        <taxon>Leotiomycetes</taxon>
        <taxon>Helotiales</taxon>
        <taxon>Sclerotiniaceae</taxon>
        <taxon>Botryotinia</taxon>
    </lineage>
</organism>
<sequence length="61" mass="6891">MCKRASSNKDEEHRTVWCLDGQVTRNNHEHFNENNIGCTISDSFSNMCGCVREGAANGMQR</sequence>
<comment type="caution">
    <text evidence="1">The sequence shown here is derived from an EMBL/GenBank/DDBJ whole genome shotgun (WGS) entry which is preliminary data.</text>
</comment>
<dbReference type="AlphaFoldDB" id="A0A4Z1HGB8"/>
<keyword evidence="2" id="KW-1185">Reference proteome</keyword>
<reference evidence="1 2" key="1">
    <citation type="submission" date="2017-12" db="EMBL/GenBank/DDBJ databases">
        <title>Comparative genomics of Botrytis spp.</title>
        <authorList>
            <person name="Valero-Jimenez C.A."/>
            <person name="Tapia P."/>
            <person name="Veloso J."/>
            <person name="Silva-Moreno E."/>
            <person name="Staats M."/>
            <person name="Valdes J.H."/>
            <person name="Van Kan J.A.L."/>
        </authorList>
    </citation>
    <scope>NUCLEOTIDE SEQUENCE [LARGE SCALE GENOMIC DNA]</scope>
    <source>
        <strain evidence="1 2">MUCL11595</strain>
    </source>
</reference>
<dbReference type="OrthoDB" id="10409319at2759"/>
<gene>
    <name evidence="1" type="ORF">BCON_0252g00070</name>
</gene>
<dbReference type="EMBL" id="PQXN01000251">
    <property type="protein sequence ID" value="TGO48079.1"/>
    <property type="molecule type" value="Genomic_DNA"/>
</dbReference>
<protein>
    <submittedName>
        <fullName evidence="1">Uncharacterized protein</fullName>
    </submittedName>
</protein>
<dbReference type="Proteomes" id="UP000297527">
    <property type="component" value="Unassembled WGS sequence"/>
</dbReference>
<accession>A0A4Z1HGB8</accession>